<feature type="transmembrane region" description="Helical" evidence="1">
    <location>
        <begin position="60"/>
        <end position="77"/>
    </location>
</feature>
<dbReference type="EMBL" id="QYUK01000011">
    <property type="protein sequence ID" value="RJF89774.1"/>
    <property type="molecule type" value="Genomic_DNA"/>
</dbReference>
<feature type="transmembrane region" description="Helical" evidence="1">
    <location>
        <begin position="36"/>
        <end position="54"/>
    </location>
</feature>
<reference evidence="2 3" key="1">
    <citation type="submission" date="2018-09" db="EMBL/GenBank/DDBJ databases">
        <authorList>
            <person name="Zhu H."/>
        </authorList>
    </citation>
    <scope>NUCLEOTIDE SEQUENCE [LARGE SCALE GENOMIC DNA]</scope>
    <source>
        <strain evidence="2 3">K1W22B-8</strain>
    </source>
</reference>
<accession>A0A418WIA6</accession>
<keyword evidence="3" id="KW-1185">Reference proteome</keyword>
<evidence type="ECO:0000313" key="2">
    <source>
        <dbReference type="EMBL" id="RJF89774.1"/>
    </source>
</evidence>
<keyword evidence="1" id="KW-0472">Membrane</keyword>
<keyword evidence="1" id="KW-0812">Transmembrane</keyword>
<feature type="transmembrane region" description="Helical" evidence="1">
    <location>
        <begin position="6"/>
        <end position="24"/>
    </location>
</feature>
<evidence type="ECO:0000256" key="1">
    <source>
        <dbReference type="SAM" id="Phobius"/>
    </source>
</evidence>
<comment type="caution">
    <text evidence="2">The sequence shown here is derived from an EMBL/GenBank/DDBJ whole genome shotgun (WGS) entry which is preliminary data.</text>
</comment>
<dbReference type="AlphaFoldDB" id="A0A418WIA6"/>
<organism evidence="2 3">
    <name type="scientific">Oleomonas cavernae</name>
    <dbReference type="NCBI Taxonomy" id="2320859"/>
    <lineage>
        <taxon>Bacteria</taxon>
        <taxon>Pseudomonadati</taxon>
        <taxon>Pseudomonadota</taxon>
        <taxon>Alphaproteobacteria</taxon>
        <taxon>Acetobacterales</taxon>
        <taxon>Acetobacteraceae</taxon>
        <taxon>Oleomonas</taxon>
    </lineage>
</organism>
<evidence type="ECO:0000313" key="3">
    <source>
        <dbReference type="Proteomes" id="UP000284605"/>
    </source>
</evidence>
<dbReference type="Proteomes" id="UP000284605">
    <property type="component" value="Unassembled WGS sequence"/>
</dbReference>
<proteinExistence type="predicted"/>
<sequence>MDQKYIFWPALIIGLMLAAAGGISMSMSLIASTTSLLILCCGLGIILGAFGSTATIKHKGAVVTGVAAISIVLLLVVD</sequence>
<name>A0A418WIA6_9PROT</name>
<protein>
    <submittedName>
        <fullName evidence="2">Uncharacterized protein</fullName>
    </submittedName>
</protein>
<gene>
    <name evidence="2" type="ORF">D3874_24705</name>
</gene>
<dbReference type="RefSeq" id="WP_158596203.1">
    <property type="nucleotide sequence ID" value="NZ_QYUK01000011.1"/>
</dbReference>
<keyword evidence="1" id="KW-1133">Transmembrane helix</keyword>